<dbReference type="OrthoDB" id="5344433at2"/>
<name>A0A1R7T681_9BACT</name>
<evidence type="ECO:0000313" key="8">
    <source>
        <dbReference type="Proteomes" id="UP000188181"/>
    </source>
</evidence>
<evidence type="ECO:0000256" key="2">
    <source>
        <dbReference type="ARBA" id="ARBA00022475"/>
    </source>
</evidence>
<keyword evidence="3 6" id="KW-0812">Transmembrane</keyword>
<evidence type="ECO:0000256" key="6">
    <source>
        <dbReference type="SAM" id="Phobius"/>
    </source>
</evidence>
<protein>
    <submittedName>
        <fullName evidence="7">Oxaloacetate decarboxylase subunit gamma</fullName>
    </submittedName>
</protein>
<sequence length="75" mass="7932">MNDNLFVEGLQLMAAGMIVVFCFLVLMVFAMNISAAVLKRLAKYFPEEQPAQSGGGADNSIIAAVIAAARAQANK</sequence>
<accession>A0A1R7T681</accession>
<evidence type="ECO:0000313" key="7">
    <source>
        <dbReference type="EMBL" id="AQQ72473.1"/>
    </source>
</evidence>
<evidence type="ECO:0000256" key="5">
    <source>
        <dbReference type="ARBA" id="ARBA00023136"/>
    </source>
</evidence>
<dbReference type="InterPro" id="IPR005899">
    <property type="entry name" value="Na_pump_deCOase"/>
</dbReference>
<evidence type="ECO:0000256" key="1">
    <source>
        <dbReference type="ARBA" id="ARBA00004236"/>
    </source>
</evidence>
<dbReference type="STRING" id="1851148.SMSP2_02858"/>
<dbReference type="GO" id="GO:0005886">
    <property type="term" value="C:plasma membrane"/>
    <property type="evidence" value="ECO:0007669"/>
    <property type="project" value="UniProtKB-SubCell"/>
</dbReference>
<dbReference type="KEGG" id="pbas:SMSP2_02858"/>
<keyword evidence="8" id="KW-1185">Reference proteome</keyword>
<dbReference type="GO" id="GO:0015081">
    <property type="term" value="F:sodium ion transmembrane transporter activity"/>
    <property type="evidence" value="ECO:0007669"/>
    <property type="project" value="InterPro"/>
</dbReference>
<keyword evidence="5 6" id="KW-0472">Membrane</keyword>
<feature type="transmembrane region" description="Helical" evidence="6">
    <location>
        <begin position="12"/>
        <end position="38"/>
    </location>
</feature>
<dbReference type="GO" id="GO:0036376">
    <property type="term" value="P:sodium ion export across plasma membrane"/>
    <property type="evidence" value="ECO:0007669"/>
    <property type="project" value="InterPro"/>
</dbReference>
<reference evidence="8" key="1">
    <citation type="submission" date="2017-02" db="EMBL/GenBank/DDBJ databases">
        <title>Comparative genomics and description of representatives of a novel lineage of planctomycetes thriving in anoxic sediments.</title>
        <authorList>
            <person name="Spring S."/>
            <person name="Bunk B."/>
            <person name="Sproer C."/>
        </authorList>
    </citation>
    <scope>NUCLEOTIDE SEQUENCE [LARGE SCALE GENOMIC DNA]</scope>
    <source>
        <strain evidence="8">SM-Chi-D1</strain>
    </source>
</reference>
<organism evidence="7 8">
    <name type="scientific">Limihaloglobus sulfuriphilus</name>
    <dbReference type="NCBI Taxonomy" id="1851148"/>
    <lineage>
        <taxon>Bacteria</taxon>
        <taxon>Pseudomonadati</taxon>
        <taxon>Planctomycetota</taxon>
        <taxon>Phycisphaerae</taxon>
        <taxon>Sedimentisphaerales</taxon>
        <taxon>Sedimentisphaeraceae</taxon>
        <taxon>Limihaloglobus</taxon>
    </lineage>
</organism>
<keyword evidence="2" id="KW-1003">Cell membrane</keyword>
<dbReference type="AlphaFoldDB" id="A0A1R7T681"/>
<dbReference type="Proteomes" id="UP000188181">
    <property type="component" value="Chromosome"/>
</dbReference>
<keyword evidence="4 6" id="KW-1133">Transmembrane helix</keyword>
<dbReference type="Pfam" id="PF04277">
    <property type="entry name" value="OAD_gamma"/>
    <property type="match status" value="1"/>
</dbReference>
<gene>
    <name evidence="7" type="ORF">SMSP2_02858</name>
</gene>
<evidence type="ECO:0000256" key="4">
    <source>
        <dbReference type="ARBA" id="ARBA00022989"/>
    </source>
</evidence>
<dbReference type="RefSeq" id="WP_146684660.1">
    <property type="nucleotide sequence ID" value="NZ_CP019646.1"/>
</dbReference>
<comment type="subcellular location">
    <subcellularLocation>
        <location evidence="1">Cell membrane</location>
    </subcellularLocation>
</comment>
<dbReference type="EMBL" id="CP019646">
    <property type="protein sequence ID" value="AQQ72473.1"/>
    <property type="molecule type" value="Genomic_DNA"/>
</dbReference>
<proteinExistence type="predicted"/>
<dbReference type="NCBIfam" id="TIGR01195">
    <property type="entry name" value="oadG_fam"/>
    <property type="match status" value="1"/>
</dbReference>
<evidence type="ECO:0000256" key="3">
    <source>
        <dbReference type="ARBA" id="ARBA00022692"/>
    </source>
</evidence>